<protein>
    <recommendedName>
        <fullName evidence="3">CDC48 N-terminal subdomain domain-containing protein</fullName>
    </recommendedName>
</protein>
<organism evidence="1 2">
    <name type="scientific">Dipteronia sinensis</name>
    <dbReference type="NCBI Taxonomy" id="43782"/>
    <lineage>
        <taxon>Eukaryota</taxon>
        <taxon>Viridiplantae</taxon>
        <taxon>Streptophyta</taxon>
        <taxon>Embryophyta</taxon>
        <taxon>Tracheophyta</taxon>
        <taxon>Spermatophyta</taxon>
        <taxon>Magnoliopsida</taxon>
        <taxon>eudicotyledons</taxon>
        <taxon>Gunneridae</taxon>
        <taxon>Pentapetalae</taxon>
        <taxon>rosids</taxon>
        <taxon>malvids</taxon>
        <taxon>Sapindales</taxon>
        <taxon>Sapindaceae</taxon>
        <taxon>Hippocastanoideae</taxon>
        <taxon>Acereae</taxon>
        <taxon>Dipteronia</taxon>
    </lineage>
</organism>
<proteinExistence type="predicted"/>
<evidence type="ECO:0000313" key="2">
    <source>
        <dbReference type="Proteomes" id="UP001281410"/>
    </source>
</evidence>
<sequence>MMMSHEEMSCCFPHETKKRPNRLIVEEDIVDDNSVIALHPNIMEELGLYCGDAILIKGKRGGKLSVLQILMKLARQVKSE</sequence>
<name>A0AAE0AAX7_9ROSI</name>
<dbReference type="SUPFAM" id="SSF50692">
    <property type="entry name" value="ADC-like"/>
    <property type="match status" value="1"/>
</dbReference>
<evidence type="ECO:0000313" key="1">
    <source>
        <dbReference type="EMBL" id="KAK3206658.1"/>
    </source>
</evidence>
<dbReference type="InterPro" id="IPR009010">
    <property type="entry name" value="Asp_de-COase-like_dom_sf"/>
</dbReference>
<comment type="caution">
    <text evidence="1">The sequence shown here is derived from an EMBL/GenBank/DDBJ whole genome shotgun (WGS) entry which is preliminary data.</text>
</comment>
<dbReference type="Proteomes" id="UP001281410">
    <property type="component" value="Unassembled WGS sequence"/>
</dbReference>
<accession>A0AAE0AAX7</accession>
<dbReference type="EMBL" id="JANJYJ010000006">
    <property type="protein sequence ID" value="KAK3206658.1"/>
    <property type="molecule type" value="Genomic_DNA"/>
</dbReference>
<gene>
    <name evidence="1" type="ORF">Dsin_020704</name>
</gene>
<keyword evidence="2" id="KW-1185">Reference proteome</keyword>
<dbReference type="AlphaFoldDB" id="A0AAE0AAX7"/>
<reference evidence="1" key="1">
    <citation type="journal article" date="2023" name="Plant J.">
        <title>Genome sequences and population genomics provide insights into the demographic history, inbreeding, and mutation load of two 'living fossil' tree species of Dipteronia.</title>
        <authorList>
            <person name="Feng Y."/>
            <person name="Comes H.P."/>
            <person name="Chen J."/>
            <person name="Zhu S."/>
            <person name="Lu R."/>
            <person name="Zhang X."/>
            <person name="Li P."/>
            <person name="Qiu J."/>
            <person name="Olsen K.M."/>
            <person name="Qiu Y."/>
        </authorList>
    </citation>
    <scope>NUCLEOTIDE SEQUENCE</scope>
    <source>
        <strain evidence="1">NBL</strain>
    </source>
</reference>
<evidence type="ECO:0008006" key="3">
    <source>
        <dbReference type="Google" id="ProtNLM"/>
    </source>
</evidence>
<dbReference type="Gene3D" id="2.40.40.20">
    <property type="match status" value="1"/>
</dbReference>